<organism evidence="1">
    <name type="scientific">marine metagenome</name>
    <dbReference type="NCBI Taxonomy" id="408172"/>
    <lineage>
        <taxon>unclassified sequences</taxon>
        <taxon>metagenomes</taxon>
        <taxon>ecological metagenomes</taxon>
    </lineage>
</organism>
<dbReference type="EMBL" id="UINC01025633">
    <property type="protein sequence ID" value="SVB01569.1"/>
    <property type="molecule type" value="Genomic_DNA"/>
</dbReference>
<accession>A0A382AJL1</accession>
<reference evidence="1" key="1">
    <citation type="submission" date="2018-05" db="EMBL/GenBank/DDBJ databases">
        <authorList>
            <person name="Lanie J.A."/>
            <person name="Ng W.-L."/>
            <person name="Kazmierczak K.M."/>
            <person name="Andrzejewski T.M."/>
            <person name="Davidsen T.M."/>
            <person name="Wayne K.J."/>
            <person name="Tettelin H."/>
            <person name="Glass J.I."/>
            <person name="Rusch D."/>
            <person name="Podicherti R."/>
            <person name="Tsui H.-C.T."/>
            <person name="Winkler M.E."/>
        </authorList>
    </citation>
    <scope>NUCLEOTIDE SEQUENCE</scope>
</reference>
<proteinExistence type="predicted"/>
<dbReference type="AlphaFoldDB" id="A0A382AJL1"/>
<evidence type="ECO:0000313" key="1">
    <source>
        <dbReference type="EMBL" id="SVB01569.1"/>
    </source>
</evidence>
<protein>
    <submittedName>
        <fullName evidence="1">Uncharacterized protein</fullName>
    </submittedName>
</protein>
<name>A0A382AJL1_9ZZZZ</name>
<gene>
    <name evidence="1" type="ORF">METZ01_LOCUS154423</name>
</gene>
<feature type="non-terminal residue" evidence="1">
    <location>
        <position position="1"/>
    </location>
</feature>
<sequence>QEVIQTSPEYWATEAFMQSFVARQIVELGSPVQRQQHPRTPLFGSHRMILSTDNPAEPDILEKWHISHWITLNSKQLITNVGRGGSLEQFLPEHIRAEHRDNILEKLATAGRLVMEALSAYEQRAAPAYQRETGRRVGADLTGVSYGMPRYMMLDFLIAPIFAEDGTLVDIQPRWDEKGQRVGSIYLLRQGSRYLQGTIVDWRVVLIEPNIGVGLWDRLALREETRERADSDDNEMNWDNIGANARVVLSDLTRAGEDYLKALREGNASTF</sequence>